<dbReference type="RefSeq" id="WP_256366665.1">
    <property type="nucleotide sequence ID" value="NZ_CP120863.1"/>
</dbReference>
<sequence length="42" mass="4281">MARAVGSMGYVADLVPGRAGIETEWSPAAKVQTRSGLGGDMS</sequence>
<organism evidence="1 2">
    <name type="scientific">Roseibium porphyridii</name>
    <dbReference type="NCBI Taxonomy" id="2866279"/>
    <lineage>
        <taxon>Bacteria</taxon>
        <taxon>Pseudomonadati</taxon>
        <taxon>Pseudomonadota</taxon>
        <taxon>Alphaproteobacteria</taxon>
        <taxon>Hyphomicrobiales</taxon>
        <taxon>Stappiaceae</taxon>
        <taxon>Roseibium</taxon>
    </lineage>
</organism>
<dbReference type="Proteomes" id="UP001209803">
    <property type="component" value="Chromosome"/>
</dbReference>
<evidence type="ECO:0000313" key="2">
    <source>
        <dbReference type="Proteomes" id="UP001209803"/>
    </source>
</evidence>
<name>A0ABY8F7I6_9HYPH</name>
<accession>A0ABY8F7I6</accession>
<dbReference type="EMBL" id="CP120863">
    <property type="protein sequence ID" value="WFE88653.1"/>
    <property type="molecule type" value="Genomic_DNA"/>
</dbReference>
<gene>
    <name evidence="1" type="ORF">K1718_21185</name>
</gene>
<proteinExistence type="predicted"/>
<reference evidence="1 2" key="1">
    <citation type="submission" date="2023-03" db="EMBL/GenBank/DDBJ databases">
        <title>Roseibium porphyridii sp. nov. and Roseibium rhodosorbium sp. nov. isolated from marine algae, Porphyridium cruentum and Rhodosorus marinus, respectively.</title>
        <authorList>
            <person name="Lee M.W."/>
            <person name="Choi B.J."/>
            <person name="Lee J.K."/>
            <person name="Choi D.G."/>
            <person name="Baek J.H."/>
            <person name="Bayburt H."/>
            <person name="Kim J.M."/>
            <person name="Han D.M."/>
            <person name="Kim K.H."/>
            <person name="Jeon C.O."/>
        </authorList>
    </citation>
    <scope>NUCLEOTIDE SEQUENCE [LARGE SCALE GENOMIC DNA]</scope>
    <source>
        <strain evidence="1 2">KMA01</strain>
    </source>
</reference>
<evidence type="ECO:0000313" key="1">
    <source>
        <dbReference type="EMBL" id="WFE88653.1"/>
    </source>
</evidence>
<protein>
    <submittedName>
        <fullName evidence="1">Uncharacterized protein</fullName>
    </submittedName>
</protein>
<keyword evidence="2" id="KW-1185">Reference proteome</keyword>